<evidence type="ECO:0000313" key="2">
    <source>
        <dbReference type="EMBL" id="VEL15029.1"/>
    </source>
</evidence>
<evidence type="ECO:0000313" key="3">
    <source>
        <dbReference type="Proteomes" id="UP000784294"/>
    </source>
</evidence>
<accession>A0A3S4ZM66</accession>
<keyword evidence="3" id="KW-1185">Reference proteome</keyword>
<feature type="region of interest" description="Disordered" evidence="1">
    <location>
        <begin position="1"/>
        <end position="48"/>
    </location>
</feature>
<protein>
    <submittedName>
        <fullName evidence="2">Uncharacterized protein</fullName>
    </submittedName>
</protein>
<feature type="compositionally biased region" description="Polar residues" evidence="1">
    <location>
        <begin position="30"/>
        <end position="39"/>
    </location>
</feature>
<dbReference type="EMBL" id="CAAALY010023175">
    <property type="protein sequence ID" value="VEL15029.1"/>
    <property type="molecule type" value="Genomic_DNA"/>
</dbReference>
<gene>
    <name evidence="2" type="ORF">PXEA_LOCUS8469</name>
</gene>
<evidence type="ECO:0000256" key="1">
    <source>
        <dbReference type="SAM" id="MobiDB-lite"/>
    </source>
</evidence>
<sequence>MLVSGSDDVRDMTDKNSALSHRGRMMVTRGQPTTVQGNPPSEPHPRRQSFGDWLYSHLMHSSLPVINACLLGPSRLRRPSRICGVSKSSRPPYLAIPLPCTYSK</sequence>
<dbReference type="Proteomes" id="UP000784294">
    <property type="component" value="Unassembled WGS sequence"/>
</dbReference>
<reference evidence="2" key="1">
    <citation type="submission" date="2018-11" db="EMBL/GenBank/DDBJ databases">
        <authorList>
            <consortium name="Pathogen Informatics"/>
        </authorList>
    </citation>
    <scope>NUCLEOTIDE SEQUENCE</scope>
</reference>
<organism evidence="2 3">
    <name type="scientific">Protopolystoma xenopodis</name>
    <dbReference type="NCBI Taxonomy" id="117903"/>
    <lineage>
        <taxon>Eukaryota</taxon>
        <taxon>Metazoa</taxon>
        <taxon>Spiralia</taxon>
        <taxon>Lophotrochozoa</taxon>
        <taxon>Platyhelminthes</taxon>
        <taxon>Monogenea</taxon>
        <taxon>Polyopisthocotylea</taxon>
        <taxon>Polystomatidea</taxon>
        <taxon>Polystomatidae</taxon>
        <taxon>Protopolystoma</taxon>
    </lineage>
</organism>
<name>A0A3S4ZM66_9PLAT</name>
<proteinExistence type="predicted"/>
<dbReference type="AlphaFoldDB" id="A0A3S4ZM66"/>
<comment type="caution">
    <text evidence="2">The sequence shown here is derived from an EMBL/GenBank/DDBJ whole genome shotgun (WGS) entry which is preliminary data.</text>
</comment>